<accession>A0A8J3FKF5</accession>
<comment type="caution">
    <text evidence="7">The sequence shown here is derived from an EMBL/GenBank/DDBJ whole genome shotgun (WGS) entry which is preliminary data.</text>
</comment>
<keyword evidence="3 5" id="KW-0378">Hydrolase</keyword>
<dbReference type="PROSITE" id="PS00893">
    <property type="entry name" value="NUDIX_BOX"/>
    <property type="match status" value="1"/>
</dbReference>
<comment type="similarity">
    <text evidence="2 5">Belongs to the Nudix hydrolase family.</text>
</comment>
<evidence type="ECO:0000256" key="5">
    <source>
        <dbReference type="RuleBase" id="RU003476"/>
    </source>
</evidence>
<dbReference type="GO" id="GO:0016787">
    <property type="term" value="F:hydrolase activity"/>
    <property type="evidence" value="ECO:0007669"/>
    <property type="project" value="UniProtKB-KW"/>
</dbReference>
<protein>
    <submittedName>
        <fullName evidence="7">DNA mismatch repair protein MutT</fullName>
    </submittedName>
</protein>
<dbReference type="Proteomes" id="UP000662200">
    <property type="component" value="Unassembled WGS sequence"/>
</dbReference>
<evidence type="ECO:0000259" key="6">
    <source>
        <dbReference type="PROSITE" id="PS51462"/>
    </source>
</evidence>
<dbReference type="InterPro" id="IPR000086">
    <property type="entry name" value="NUDIX_hydrolase_dom"/>
</dbReference>
<gene>
    <name evidence="7" type="ORF">GCM10010124_20810</name>
</gene>
<dbReference type="AlphaFoldDB" id="A0A8J3FKF5"/>
<evidence type="ECO:0000256" key="4">
    <source>
        <dbReference type="ARBA" id="ARBA00022842"/>
    </source>
</evidence>
<reference evidence="7" key="1">
    <citation type="journal article" date="2014" name="Int. J. Syst. Evol. Microbiol.">
        <title>Complete genome sequence of Corynebacterium casei LMG S-19264T (=DSM 44701T), isolated from a smear-ripened cheese.</title>
        <authorList>
            <consortium name="US DOE Joint Genome Institute (JGI-PGF)"/>
            <person name="Walter F."/>
            <person name="Albersmeier A."/>
            <person name="Kalinowski J."/>
            <person name="Ruckert C."/>
        </authorList>
    </citation>
    <scope>NUCLEOTIDE SEQUENCE</scope>
    <source>
        <strain evidence="7">JCM 3091</strain>
    </source>
</reference>
<reference evidence="7" key="2">
    <citation type="submission" date="2020-09" db="EMBL/GenBank/DDBJ databases">
        <authorList>
            <person name="Sun Q."/>
            <person name="Ohkuma M."/>
        </authorList>
    </citation>
    <scope>NUCLEOTIDE SEQUENCE</scope>
    <source>
        <strain evidence="7">JCM 3091</strain>
    </source>
</reference>
<evidence type="ECO:0000256" key="3">
    <source>
        <dbReference type="ARBA" id="ARBA00022801"/>
    </source>
</evidence>
<dbReference type="PANTHER" id="PTHR43046">
    <property type="entry name" value="GDP-MANNOSE MANNOSYL HYDROLASE"/>
    <property type="match status" value="1"/>
</dbReference>
<dbReference type="CDD" id="cd04685">
    <property type="entry name" value="NUDIX_Hydrolase"/>
    <property type="match status" value="1"/>
</dbReference>
<dbReference type="Pfam" id="PF00293">
    <property type="entry name" value="NUDIX"/>
    <property type="match status" value="1"/>
</dbReference>
<dbReference type="Gene3D" id="3.90.79.10">
    <property type="entry name" value="Nucleoside Triphosphate Pyrophosphohydrolase"/>
    <property type="match status" value="1"/>
</dbReference>
<proteinExistence type="inferred from homology"/>
<evidence type="ECO:0000256" key="2">
    <source>
        <dbReference type="ARBA" id="ARBA00005582"/>
    </source>
</evidence>
<dbReference type="EMBL" id="BMQC01000006">
    <property type="protein sequence ID" value="GGK28032.1"/>
    <property type="molecule type" value="Genomic_DNA"/>
</dbReference>
<sequence>MEDDIRRAARVLVVDDDARVLLLRVRESDPPRAYWLTPGGGLDPGETAAGAAARELAEETGLRVPAAALGAPVHRETIRYRGAGRDVVQDQEFFVLRTTAFAVDTRADPGGLGAAERRTVDGHRWWTRAALADTAETVYPAVLPDLLDRVLAESAC</sequence>
<dbReference type="RefSeq" id="WP_189114048.1">
    <property type="nucleotide sequence ID" value="NZ_BMQC01000006.1"/>
</dbReference>
<dbReference type="PANTHER" id="PTHR43046:SF12">
    <property type="entry name" value="GDP-MANNOSE MANNOSYL HYDROLASE"/>
    <property type="match status" value="1"/>
</dbReference>
<evidence type="ECO:0000313" key="8">
    <source>
        <dbReference type="Proteomes" id="UP000662200"/>
    </source>
</evidence>
<dbReference type="InterPro" id="IPR015797">
    <property type="entry name" value="NUDIX_hydrolase-like_dom_sf"/>
</dbReference>
<comment type="cofactor">
    <cofactor evidence="1">
        <name>Mg(2+)</name>
        <dbReference type="ChEBI" id="CHEBI:18420"/>
    </cofactor>
</comment>
<evidence type="ECO:0000256" key="1">
    <source>
        <dbReference type="ARBA" id="ARBA00001946"/>
    </source>
</evidence>
<name>A0A8J3FKF5_9ACTN</name>
<dbReference type="InterPro" id="IPR020084">
    <property type="entry name" value="NUDIX_hydrolase_CS"/>
</dbReference>
<keyword evidence="4" id="KW-0460">Magnesium</keyword>
<keyword evidence="8" id="KW-1185">Reference proteome</keyword>
<evidence type="ECO:0000313" key="7">
    <source>
        <dbReference type="EMBL" id="GGK28032.1"/>
    </source>
</evidence>
<dbReference type="PROSITE" id="PS51462">
    <property type="entry name" value="NUDIX"/>
    <property type="match status" value="1"/>
</dbReference>
<feature type="domain" description="Nudix hydrolase" evidence="6">
    <location>
        <begin position="4"/>
        <end position="148"/>
    </location>
</feature>
<dbReference type="SUPFAM" id="SSF55811">
    <property type="entry name" value="Nudix"/>
    <property type="match status" value="1"/>
</dbReference>
<dbReference type="PRINTS" id="PR00502">
    <property type="entry name" value="NUDIXFAMILY"/>
</dbReference>
<organism evidence="7 8">
    <name type="scientific">Pilimelia terevasa</name>
    <dbReference type="NCBI Taxonomy" id="53372"/>
    <lineage>
        <taxon>Bacteria</taxon>
        <taxon>Bacillati</taxon>
        <taxon>Actinomycetota</taxon>
        <taxon>Actinomycetes</taxon>
        <taxon>Micromonosporales</taxon>
        <taxon>Micromonosporaceae</taxon>
        <taxon>Pilimelia</taxon>
    </lineage>
</organism>
<dbReference type="InterPro" id="IPR020476">
    <property type="entry name" value="Nudix_hydrolase"/>
</dbReference>